<dbReference type="AlphaFoldDB" id="A0A0S4WNC4"/>
<sequence>MRTYRTPKIWCSRRSNLQGIGDSTIWRMPSIRAARSTNTLTWSTNAIMSRLTNSIQILLDSDTRHLQYWHLDREKYPRPLLEISLDTLSGMSFSDAAKFIGERVLLRMPAMRELYKDYLWSDDGQTPPKKQ</sequence>
<name>A0A0S4WNC4_RALSL</name>
<gene>
    <name evidence="1" type="ORF">RUN215_v1_70002</name>
</gene>
<reference evidence="1" key="1">
    <citation type="submission" date="2015-10" db="EMBL/GenBank/DDBJ databases">
        <authorList>
            <person name="Gilbert D.G."/>
        </authorList>
    </citation>
    <scope>NUCLEOTIDE SEQUENCE</scope>
    <source>
        <strain evidence="1">Phyl III-seqv23</strain>
    </source>
</reference>
<protein>
    <submittedName>
        <fullName evidence="1">Uncharacterized protein</fullName>
    </submittedName>
</protein>
<proteinExistence type="predicted"/>
<accession>A0A0S4WNC4</accession>
<evidence type="ECO:0000313" key="1">
    <source>
        <dbReference type="EMBL" id="CUV53062.1"/>
    </source>
</evidence>
<organism evidence="1">
    <name type="scientific">Ralstonia solanacearum</name>
    <name type="common">Pseudomonas solanacearum</name>
    <dbReference type="NCBI Taxonomy" id="305"/>
    <lineage>
        <taxon>Bacteria</taxon>
        <taxon>Pseudomonadati</taxon>
        <taxon>Pseudomonadota</taxon>
        <taxon>Betaproteobacteria</taxon>
        <taxon>Burkholderiales</taxon>
        <taxon>Burkholderiaceae</taxon>
        <taxon>Ralstonia</taxon>
        <taxon>Ralstonia solanacearum species complex</taxon>
    </lineage>
</organism>
<dbReference type="EMBL" id="LN899820">
    <property type="protein sequence ID" value="CUV53062.1"/>
    <property type="molecule type" value="Genomic_DNA"/>
</dbReference>